<dbReference type="OrthoDB" id="1393472at2759"/>
<evidence type="ECO:0000313" key="2">
    <source>
        <dbReference type="EMBL" id="GAU45902.1"/>
    </source>
</evidence>
<dbReference type="PANTHER" id="PTHR47746">
    <property type="entry name" value="ZF-RVT DOMAIN-CONTAINING PROTEIN"/>
    <property type="match status" value="1"/>
</dbReference>
<dbReference type="AlphaFoldDB" id="A0A2Z6PA56"/>
<accession>A0A2Z6PA56</accession>
<keyword evidence="3" id="KW-1185">Reference proteome</keyword>
<dbReference type="Pfam" id="PF13966">
    <property type="entry name" value="zf-RVT"/>
    <property type="match status" value="1"/>
</dbReference>
<feature type="domain" description="Reverse transcriptase zinc-binding" evidence="1">
    <location>
        <begin position="11"/>
        <end position="71"/>
    </location>
</feature>
<proteinExistence type="predicted"/>
<evidence type="ECO:0000259" key="1">
    <source>
        <dbReference type="Pfam" id="PF13966"/>
    </source>
</evidence>
<name>A0A2Z6PA56_TRISU</name>
<dbReference type="EMBL" id="DF974159">
    <property type="protein sequence ID" value="GAU45902.1"/>
    <property type="molecule type" value="Genomic_DNA"/>
</dbReference>
<organism evidence="2 3">
    <name type="scientific">Trifolium subterraneum</name>
    <name type="common">Subterranean clover</name>
    <dbReference type="NCBI Taxonomy" id="3900"/>
    <lineage>
        <taxon>Eukaryota</taxon>
        <taxon>Viridiplantae</taxon>
        <taxon>Streptophyta</taxon>
        <taxon>Embryophyta</taxon>
        <taxon>Tracheophyta</taxon>
        <taxon>Spermatophyta</taxon>
        <taxon>Magnoliopsida</taxon>
        <taxon>eudicotyledons</taxon>
        <taxon>Gunneridae</taxon>
        <taxon>Pentapetalae</taxon>
        <taxon>rosids</taxon>
        <taxon>fabids</taxon>
        <taxon>Fabales</taxon>
        <taxon>Fabaceae</taxon>
        <taxon>Papilionoideae</taxon>
        <taxon>50 kb inversion clade</taxon>
        <taxon>NPAAA clade</taxon>
        <taxon>Hologalegina</taxon>
        <taxon>IRL clade</taxon>
        <taxon>Trifolieae</taxon>
        <taxon>Trifolium</taxon>
    </lineage>
</organism>
<dbReference type="PANTHER" id="PTHR47746:SF88">
    <property type="entry name" value="RNA-DIRECTED DNA POLYMERASE (REVERSE TRANSCRIPTASE)-RELATED FAMILY PROTEIN-RELATED"/>
    <property type="match status" value="1"/>
</dbReference>
<gene>
    <name evidence="2" type="ORF">TSUD_401120</name>
</gene>
<reference evidence="3" key="1">
    <citation type="journal article" date="2017" name="Front. Plant Sci.">
        <title>Climate Clever Clovers: New Paradigm to Reduce the Environmental Footprint of Ruminants by Breeding Low Methanogenic Forages Utilizing Haplotype Variation.</title>
        <authorList>
            <person name="Kaur P."/>
            <person name="Appels R."/>
            <person name="Bayer P.E."/>
            <person name="Keeble-Gagnere G."/>
            <person name="Wang J."/>
            <person name="Hirakawa H."/>
            <person name="Shirasawa K."/>
            <person name="Vercoe P."/>
            <person name="Stefanova K."/>
            <person name="Durmic Z."/>
            <person name="Nichols P."/>
            <person name="Revell C."/>
            <person name="Isobe S.N."/>
            <person name="Edwards D."/>
            <person name="Erskine W."/>
        </authorList>
    </citation>
    <scope>NUCLEOTIDE SEQUENCE [LARGE SCALE GENOMIC DNA]</scope>
    <source>
        <strain evidence="3">cv. Daliak</strain>
    </source>
</reference>
<evidence type="ECO:0000313" key="3">
    <source>
        <dbReference type="Proteomes" id="UP000242715"/>
    </source>
</evidence>
<dbReference type="Proteomes" id="UP000242715">
    <property type="component" value="Unassembled WGS sequence"/>
</dbReference>
<protein>
    <recommendedName>
        <fullName evidence="1">Reverse transcriptase zinc-binding domain-containing protein</fullName>
    </recommendedName>
</protein>
<sequence length="164" mass="18130">MTRDESSSLSGAPSKVSALAWQLLLNRILTRDNLCYRGIIGTAEASCPLCGGVVETSRHLFLHCNFAAGIWYALSRWLGVVAVLPPNVSSSYAVLVGWGSNSKRKKGFSIVWLAFVWAIWKARNDRVFNNKVINGSEVVDFIQHRLLRLRVEFGVKLLVLAAAV</sequence>
<dbReference type="InterPro" id="IPR026960">
    <property type="entry name" value="RVT-Znf"/>
</dbReference>